<dbReference type="AlphaFoldDB" id="A0A806U9S8"/>
<evidence type="ECO:0000313" key="1">
    <source>
        <dbReference type="EMBL" id="AKP77625.1"/>
    </source>
</evidence>
<dbReference type="EMBL" id="CP010586">
    <property type="protein sequence ID" value="AKP77625.1"/>
    <property type="molecule type" value="Genomic_DNA"/>
</dbReference>
<gene>
    <name evidence="1" type="ORF">AS52_02664</name>
</gene>
<sequence>MSVLSFPKKEAGCPASFLINTIYIFTGEATVGKKSTFFKEV</sequence>
<dbReference type="Proteomes" id="UP000036410">
    <property type="component" value="Chromosome"/>
</dbReference>
<reference evidence="1 2" key="1">
    <citation type="submission" date="2015-01" db="EMBL/GenBank/DDBJ databases">
        <title>Genome sequence of bacillus megaterium Q3.</title>
        <authorList>
            <person name="Wang Y."/>
            <person name="Luo K."/>
            <person name="Bai L."/>
            <person name="Luo F."/>
        </authorList>
    </citation>
    <scope>NUCLEOTIDE SEQUENCE [LARGE SCALE GENOMIC DNA]</scope>
    <source>
        <strain evidence="1 2">Q3</strain>
    </source>
</reference>
<accession>A0A806U9S8</accession>
<name>A0A806U9S8_PRIMG</name>
<organism evidence="1 2">
    <name type="scientific">Priestia megaterium Q3</name>
    <dbReference type="NCBI Taxonomy" id="1452722"/>
    <lineage>
        <taxon>Bacteria</taxon>
        <taxon>Bacillati</taxon>
        <taxon>Bacillota</taxon>
        <taxon>Bacilli</taxon>
        <taxon>Bacillales</taxon>
        <taxon>Bacillaceae</taxon>
        <taxon>Priestia</taxon>
    </lineage>
</organism>
<evidence type="ECO:0000313" key="2">
    <source>
        <dbReference type="Proteomes" id="UP000036410"/>
    </source>
</evidence>
<proteinExistence type="predicted"/>
<protein>
    <submittedName>
        <fullName evidence="1">Uncharacterized protein</fullName>
    </submittedName>
</protein>